<dbReference type="GO" id="GO:0008270">
    <property type="term" value="F:zinc ion binding"/>
    <property type="evidence" value="ECO:0007669"/>
    <property type="project" value="UniProtKB-KW"/>
</dbReference>
<feature type="domain" description="MYND-type" evidence="5">
    <location>
        <begin position="14"/>
        <end position="55"/>
    </location>
</feature>
<keyword evidence="2 4" id="KW-0863">Zinc-finger</keyword>
<dbReference type="InterPro" id="IPR002893">
    <property type="entry name" value="Znf_MYND"/>
</dbReference>
<dbReference type="Proteomes" id="UP000567179">
    <property type="component" value="Unassembled WGS sequence"/>
</dbReference>
<keyword evidence="7" id="KW-1185">Reference proteome</keyword>
<gene>
    <name evidence="6" type="ORF">D9619_010074</name>
</gene>
<dbReference type="PROSITE" id="PS01360">
    <property type="entry name" value="ZF_MYND_1"/>
    <property type="match status" value="1"/>
</dbReference>
<comment type="caution">
    <text evidence="6">The sequence shown here is derived from an EMBL/GenBank/DDBJ whole genome shotgun (WGS) entry which is preliminary data.</text>
</comment>
<dbReference type="Gene3D" id="6.10.140.2220">
    <property type="match status" value="1"/>
</dbReference>
<evidence type="ECO:0000313" key="7">
    <source>
        <dbReference type="Proteomes" id="UP000567179"/>
    </source>
</evidence>
<dbReference type="PROSITE" id="PS50865">
    <property type="entry name" value="ZF_MYND_2"/>
    <property type="match status" value="1"/>
</dbReference>
<evidence type="ECO:0000259" key="5">
    <source>
        <dbReference type="PROSITE" id="PS50865"/>
    </source>
</evidence>
<dbReference type="Pfam" id="PF01753">
    <property type="entry name" value="zf-MYND"/>
    <property type="match status" value="1"/>
</dbReference>
<keyword evidence="1" id="KW-0479">Metal-binding</keyword>
<organism evidence="6 7">
    <name type="scientific">Psilocybe cf. subviscida</name>
    <dbReference type="NCBI Taxonomy" id="2480587"/>
    <lineage>
        <taxon>Eukaryota</taxon>
        <taxon>Fungi</taxon>
        <taxon>Dikarya</taxon>
        <taxon>Basidiomycota</taxon>
        <taxon>Agaricomycotina</taxon>
        <taxon>Agaricomycetes</taxon>
        <taxon>Agaricomycetidae</taxon>
        <taxon>Agaricales</taxon>
        <taxon>Agaricineae</taxon>
        <taxon>Strophariaceae</taxon>
        <taxon>Psilocybe</taxon>
    </lineage>
</organism>
<evidence type="ECO:0000256" key="3">
    <source>
        <dbReference type="ARBA" id="ARBA00022833"/>
    </source>
</evidence>
<reference evidence="6 7" key="1">
    <citation type="journal article" date="2020" name="ISME J.">
        <title>Uncovering the hidden diversity of litter-decomposition mechanisms in mushroom-forming fungi.</title>
        <authorList>
            <person name="Floudas D."/>
            <person name="Bentzer J."/>
            <person name="Ahren D."/>
            <person name="Johansson T."/>
            <person name="Persson P."/>
            <person name="Tunlid A."/>
        </authorList>
    </citation>
    <scope>NUCLEOTIDE SEQUENCE [LARGE SCALE GENOMIC DNA]</scope>
    <source>
        <strain evidence="6 7">CBS 101986</strain>
    </source>
</reference>
<dbReference type="OrthoDB" id="341421at2759"/>
<dbReference type="EMBL" id="JAACJJ010000015">
    <property type="protein sequence ID" value="KAF5325165.1"/>
    <property type="molecule type" value="Genomic_DNA"/>
</dbReference>
<evidence type="ECO:0000313" key="6">
    <source>
        <dbReference type="EMBL" id="KAF5325165.1"/>
    </source>
</evidence>
<dbReference type="SUPFAM" id="SSF144232">
    <property type="entry name" value="HIT/MYND zinc finger-like"/>
    <property type="match status" value="1"/>
</dbReference>
<name>A0A8H5F635_9AGAR</name>
<evidence type="ECO:0000256" key="2">
    <source>
        <dbReference type="ARBA" id="ARBA00022771"/>
    </source>
</evidence>
<protein>
    <recommendedName>
        <fullName evidence="5">MYND-type domain-containing protein</fullName>
    </recommendedName>
</protein>
<sequence length="208" mass="23430">MEPGEQAQKAFTQCQNCWKSELDGITLFRCGNCKNKTYCSKACQKAAWPSHKIECKSNQKVQALRPSLQESIKSLQDFTAQMRPTLAHLGVRAFELSRDPEGPLRALLEIRLLPRPDVHAYTVIDARVRPLDTFGNQEAEIRGAVKRRYEEQIRAGMCGGVTIMLWDLQSSVSNIMSVGYGPDIVQSPADLQWNSKLIHSLNEGIIWN</sequence>
<dbReference type="AlphaFoldDB" id="A0A8H5F635"/>
<proteinExistence type="predicted"/>
<accession>A0A8H5F635</accession>
<evidence type="ECO:0000256" key="4">
    <source>
        <dbReference type="PROSITE-ProRule" id="PRU00134"/>
    </source>
</evidence>
<keyword evidence="3" id="KW-0862">Zinc</keyword>
<evidence type="ECO:0000256" key="1">
    <source>
        <dbReference type="ARBA" id="ARBA00022723"/>
    </source>
</evidence>